<evidence type="ECO:0000256" key="1">
    <source>
        <dbReference type="SAM" id="Phobius"/>
    </source>
</evidence>
<keyword evidence="1" id="KW-0812">Transmembrane</keyword>
<protein>
    <submittedName>
        <fullName evidence="2">Uncharacterized protein</fullName>
    </submittedName>
</protein>
<accession>A0A7X5HTQ0</accession>
<proteinExistence type="predicted"/>
<feature type="transmembrane region" description="Helical" evidence="1">
    <location>
        <begin position="87"/>
        <end position="107"/>
    </location>
</feature>
<name>A0A7X5HTQ0_9FIRM</name>
<reference evidence="2 3" key="1">
    <citation type="submission" date="2020-01" db="EMBL/GenBank/DDBJ databases">
        <title>Anaeroalcalibacter tamaniensis gen. nov., sp. nov., moderately halophilic strictly anaerobic fermenter bacterium from mud volcano of Taman peninsula.</title>
        <authorList>
            <person name="Frolova A."/>
            <person name="Merkel A.Y."/>
            <person name="Slobodkin A.I."/>
        </authorList>
    </citation>
    <scope>NUCLEOTIDE SEQUENCE [LARGE SCALE GENOMIC DNA]</scope>
    <source>
        <strain evidence="2 3">F-3ap</strain>
    </source>
</reference>
<dbReference type="Proteomes" id="UP000461585">
    <property type="component" value="Unassembled WGS sequence"/>
</dbReference>
<dbReference type="Pfam" id="PF22268">
    <property type="entry name" value="DUF6954"/>
    <property type="match status" value="1"/>
</dbReference>
<evidence type="ECO:0000313" key="2">
    <source>
        <dbReference type="EMBL" id="NDL66478.1"/>
    </source>
</evidence>
<dbReference type="AlphaFoldDB" id="A0A7X5HTQ0"/>
<dbReference type="InterPro" id="IPR054229">
    <property type="entry name" value="DUF6954"/>
</dbReference>
<evidence type="ECO:0000313" key="3">
    <source>
        <dbReference type="Proteomes" id="UP000461585"/>
    </source>
</evidence>
<organism evidence="2 3">
    <name type="scientific">Anaerotalea alkaliphila</name>
    <dbReference type="NCBI Taxonomy" id="2662126"/>
    <lineage>
        <taxon>Bacteria</taxon>
        <taxon>Bacillati</taxon>
        <taxon>Bacillota</taxon>
        <taxon>Clostridia</taxon>
        <taxon>Eubacteriales</taxon>
        <taxon>Anaerotalea</taxon>
    </lineage>
</organism>
<feature type="transmembrane region" description="Helical" evidence="1">
    <location>
        <begin position="62"/>
        <end position="81"/>
    </location>
</feature>
<feature type="transmembrane region" description="Helical" evidence="1">
    <location>
        <begin position="38"/>
        <end position="57"/>
    </location>
</feature>
<sequence length="118" mass="12727">MKQFVAGLLFFAVGSLLGFFGVFVSVFADGGTAERLATIAVLLLLHGLGGFLGGFLFPRHAWLWGLLLAAPGVLLLGLYLQNEPNPLYVLYMALLLLWAVGGNQSGARLGQRRKDLRP</sequence>
<keyword evidence="1" id="KW-0472">Membrane</keyword>
<keyword evidence="3" id="KW-1185">Reference proteome</keyword>
<dbReference type="EMBL" id="JAAEEH010000003">
    <property type="protein sequence ID" value="NDL66478.1"/>
    <property type="molecule type" value="Genomic_DNA"/>
</dbReference>
<gene>
    <name evidence="2" type="ORF">GXN74_01785</name>
</gene>
<keyword evidence="1" id="KW-1133">Transmembrane helix</keyword>
<dbReference type="RefSeq" id="WP_162369208.1">
    <property type="nucleotide sequence ID" value="NZ_JAAEEH010000003.1"/>
</dbReference>
<comment type="caution">
    <text evidence="2">The sequence shown here is derived from an EMBL/GenBank/DDBJ whole genome shotgun (WGS) entry which is preliminary data.</text>
</comment>